<dbReference type="SUPFAM" id="SSF53756">
    <property type="entry name" value="UDP-Glycosyltransferase/glycogen phosphorylase"/>
    <property type="match status" value="1"/>
</dbReference>
<dbReference type="PANTHER" id="PTHR12526">
    <property type="entry name" value="GLYCOSYLTRANSFERASE"/>
    <property type="match status" value="1"/>
</dbReference>
<dbReference type="RefSeq" id="WP_188963405.1">
    <property type="nucleotide sequence ID" value="NZ_BMOE01000007.1"/>
</dbReference>
<dbReference type="Proteomes" id="UP000635726">
    <property type="component" value="Unassembled WGS sequence"/>
</dbReference>
<organism evidence="2 3">
    <name type="scientific">Deinococcus aquiradiocola</name>
    <dbReference type="NCBI Taxonomy" id="393059"/>
    <lineage>
        <taxon>Bacteria</taxon>
        <taxon>Thermotogati</taxon>
        <taxon>Deinococcota</taxon>
        <taxon>Deinococci</taxon>
        <taxon>Deinococcales</taxon>
        <taxon>Deinococcaceae</taxon>
        <taxon>Deinococcus</taxon>
    </lineage>
</organism>
<protein>
    <submittedName>
        <fullName evidence="2">Glycosyl transferase</fullName>
    </submittedName>
</protein>
<sequence length="389" mass="44117">MKIAMLSYLVFGDSIGGVENHIKFMSEELKKMGHMVEIFKPVWEEDYIGNCMIYDEIKINYINVGKRPKVMNHPIIKRIPFARGFLSKVLFLSRSKLISGEIMLRSPDLVWQHDFSSNWLSTRQISKAVPVILTNHTGEYLLLRKIPFFGTIEKYLFSHYKLIIGPSKELTPNLSKAVSIHNGVDMKIFGFRENYFDKSQATGGSTKKIFCPRRWAPTKGIKYFAESLLLLDKLDIAGSIEVYFAGNDYDVYPLYKEEVDSILERVEKIKIHYLGNINIEDMAKQYKKSDIVIIPSLMEAVSLSALEAMASGCLVISTDVGGMPELINSHIDGILVPCKDPQALADAIKNSIENDLTTVVKNGYDKVMSNYTWDKIANRTISEISKFIS</sequence>
<dbReference type="Pfam" id="PF13692">
    <property type="entry name" value="Glyco_trans_1_4"/>
    <property type="match status" value="1"/>
</dbReference>
<dbReference type="EMBL" id="BMOE01000007">
    <property type="protein sequence ID" value="GGJ78255.1"/>
    <property type="molecule type" value="Genomic_DNA"/>
</dbReference>
<dbReference type="PANTHER" id="PTHR12526:SF638">
    <property type="entry name" value="SPORE COAT PROTEIN SA"/>
    <property type="match status" value="1"/>
</dbReference>
<accession>A0A917PHE2</accession>
<keyword evidence="2" id="KW-0808">Transferase</keyword>
<reference evidence="2" key="2">
    <citation type="submission" date="2020-09" db="EMBL/GenBank/DDBJ databases">
        <authorList>
            <person name="Sun Q."/>
            <person name="Ohkuma M."/>
        </authorList>
    </citation>
    <scope>NUCLEOTIDE SEQUENCE</scope>
    <source>
        <strain evidence="2">JCM 14371</strain>
    </source>
</reference>
<evidence type="ECO:0000313" key="2">
    <source>
        <dbReference type="EMBL" id="GGJ78255.1"/>
    </source>
</evidence>
<evidence type="ECO:0000313" key="3">
    <source>
        <dbReference type="Proteomes" id="UP000635726"/>
    </source>
</evidence>
<dbReference type="AlphaFoldDB" id="A0A917PHE2"/>
<name>A0A917PHE2_9DEIO</name>
<dbReference type="InterPro" id="IPR028098">
    <property type="entry name" value="Glyco_trans_4-like_N"/>
</dbReference>
<comment type="caution">
    <text evidence="2">The sequence shown here is derived from an EMBL/GenBank/DDBJ whole genome shotgun (WGS) entry which is preliminary data.</text>
</comment>
<dbReference type="CDD" id="cd03801">
    <property type="entry name" value="GT4_PimA-like"/>
    <property type="match status" value="1"/>
</dbReference>
<feature type="domain" description="Glycosyltransferase subfamily 4-like N-terminal" evidence="1">
    <location>
        <begin position="15"/>
        <end position="185"/>
    </location>
</feature>
<dbReference type="Gene3D" id="3.40.50.2000">
    <property type="entry name" value="Glycogen Phosphorylase B"/>
    <property type="match status" value="2"/>
</dbReference>
<reference evidence="2" key="1">
    <citation type="journal article" date="2014" name="Int. J. Syst. Evol. Microbiol.">
        <title>Complete genome sequence of Corynebacterium casei LMG S-19264T (=DSM 44701T), isolated from a smear-ripened cheese.</title>
        <authorList>
            <consortium name="US DOE Joint Genome Institute (JGI-PGF)"/>
            <person name="Walter F."/>
            <person name="Albersmeier A."/>
            <person name="Kalinowski J."/>
            <person name="Ruckert C."/>
        </authorList>
    </citation>
    <scope>NUCLEOTIDE SEQUENCE</scope>
    <source>
        <strain evidence="2">JCM 14371</strain>
    </source>
</reference>
<dbReference type="GO" id="GO:0016757">
    <property type="term" value="F:glycosyltransferase activity"/>
    <property type="evidence" value="ECO:0007669"/>
    <property type="project" value="TreeGrafter"/>
</dbReference>
<evidence type="ECO:0000259" key="1">
    <source>
        <dbReference type="Pfam" id="PF13439"/>
    </source>
</evidence>
<proteinExistence type="predicted"/>
<gene>
    <name evidence="2" type="ORF">GCM10008939_22770</name>
</gene>
<dbReference type="Pfam" id="PF13439">
    <property type="entry name" value="Glyco_transf_4"/>
    <property type="match status" value="1"/>
</dbReference>
<keyword evidence="3" id="KW-1185">Reference proteome</keyword>